<evidence type="ECO:0000313" key="1">
    <source>
        <dbReference type="EMBL" id="JAH92737.1"/>
    </source>
</evidence>
<dbReference type="AlphaFoldDB" id="A0A0E9WQV8"/>
<name>A0A0E9WQV8_ANGAN</name>
<reference evidence="1" key="1">
    <citation type="submission" date="2014-11" db="EMBL/GenBank/DDBJ databases">
        <authorList>
            <person name="Amaro Gonzalez C."/>
        </authorList>
    </citation>
    <scope>NUCLEOTIDE SEQUENCE</scope>
</reference>
<sequence length="73" mass="8210">MISNRAVTGGILFLNSYWEFRPGNSRLCQLPVHKLGTESTHRFLPVLKYFSGLLPVTPLLNALALQVVLHHLL</sequence>
<protein>
    <submittedName>
        <fullName evidence="1">Uncharacterized protein</fullName>
    </submittedName>
</protein>
<proteinExistence type="predicted"/>
<reference evidence="1" key="2">
    <citation type="journal article" date="2015" name="Fish Shellfish Immunol.">
        <title>Early steps in the European eel (Anguilla anguilla)-Vibrio vulnificus interaction in the gills: Role of the RtxA13 toxin.</title>
        <authorList>
            <person name="Callol A."/>
            <person name="Pajuelo D."/>
            <person name="Ebbesson L."/>
            <person name="Teles M."/>
            <person name="MacKenzie S."/>
            <person name="Amaro C."/>
        </authorList>
    </citation>
    <scope>NUCLEOTIDE SEQUENCE</scope>
</reference>
<accession>A0A0E9WQV8</accession>
<dbReference type="EMBL" id="GBXM01015840">
    <property type="protein sequence ID" value="JAH92737.1"/>
    <property type="molecule type" value="Transcribed_RNA"/>
</dbReference>
<organism evidence="1">
    <name type="scientific">Anguilla anguilla</name>
    <name type="common">European freshwater eel</name>
    <name type="synonym">Muraena anguilla</name>
    <dbReference type="NCBI Taxonomy" id="7936"/>
    <lineage>
        <taxon>Eukaryota</taxon>
        <taxon>Metazoa</taxon>
        <taxon>Chordata</taxon>
        <taxon>Craniata</taxon>
        <taxon>Vertebrata</taxon>
        <taxon>Euteleostomi</taxon>
        <taxon>Actinopterygii</taxon>
        <taxon>Neopterygii</taxon>
        <taxon>Teleostei</taxon>
        <taxon>Anguilliformes</taxon>
        <taxon>Anguillidae</taxon>
        <taxon>Anguilla</taxon>
    </lineage>
</organism>